<dbReference type="AlphaFoldDB" id="A0AAU2V613"/>
<accession>A0AAU2V613</accession>
<name>A0AAU2V613_9ACTN</name>
<dbReference type="EMBL" id="CP108318">
    <property type="protein sequence ID" value="WTW62876.1"/>
    <property type="molecule type" value="Genomic_DNA"/>
</dbReference>
<organism evidence="1">
    <name type="scientific">Streptomyces sp. NBC_00003</name>
    <dbReference type="NCBI Taxonomy" id="2903608"/>
    <lineage>
        <taxon>Bacteria</taxon>
        <taxon>Bacillati</taxon>
        <taxon>Actinomycetota</taxon>
        <taxon>Actinomycetes</taxon>
        <taxon>Kitasatosporales</taxon>
        <taxon>Streptomycetaceae</taxon>
        <taxon>Streptomyces</taxon>
    </lineage>
</organism>
<reference evidence="1" key="1">
    <citation type="submission" date="2022-10" db="EMBL/GenBank/DDBJ databases">
        <title>The complete genomes of actinobacterial strains from the NBC collection.</title>
        <authorList>
            <person name="Joergensen T.S."/>
            <person name="Alvarez Arevalo M."/>
            <person name="Sterndorff E.B."/>
            <person name="Faurdal D."/>
            <person name="Vuksanovic O."/>
            <person name="Mourched A.-S."/>
            <person name="Charusanti P."/>
            <person name="Shaw S."/>
            <person name="Blin K."/>
            <person name="Weber T."/>
        </authorList>
    </citation>
    <scope>NUCLEOTIDE SEQUENCE</scope>
    <source>
        <strain evidence="1">NBC_00003</strain>
    </source>
</reference>
<sequence length="78" mass="8196">MTASSPLPARRDDTYKVVMELRAALAEHGITLPSLGRDFGTPPLVILGNCNTATARALTAALGGSPHRDHPAQRSFSA</sequence>
<evidence type="ECO:0000313" key="1">
    <source>
        <dbReference type="EMBL" id="WTW62876.1"/>
    </source>
</evidence>
<protein>
    <submittedName>
        <fullName evidence="1">Uncharacterized protein</fullName>
    </submittedName>
</protein>
<gene>
    <name evidence="1" type="ORF">OG549_20720</name>
</gene>
<proteinExistence type="predicted"/>